<dbReference type="Pfam" id="PF09179">
    <property type="entry name" value="TilS"/>
    <property type="match status" value="1"/>
</dbReference>
<dbReference type="NCBIfam" id="TIGR02432">
    <property type="entry name" value="lysidine_TilS_N"/>
    <property type="match status" value="1"/>
</dbReference>
<comment type="catalytic activity">
    <reaction evidence="7 8">
        <text>cytidine(34) in tRNA(Ile2) + L-lysine + ATP = lysidine(34) in tRNA(Ile2) + AMP + diphosphate + H(+)</text>
        <dbReference type="Rhea" id="RHEA:43744"/>
        <dbReference type="Rhea" id="RHEA-COMP:10625"/>
        <dbReference type="Rhea" id="RHEA-COMP:10670"/>
        <dbReference type="ChEBI" id="CHEBI:15378"/>
        <dbReference type="ChEBI" id="CHEBI:30616"/>
        <dbReference type="ChEBI" id="CHEBI:32551"/>
        <dbReference type="ChEBI" id="CHEBI:33019"/>
        <dbReference type="ChEBI" id="CHEBI:82748"/>
        <dbReference type="ChEBI" id="CHEBI:83665"/>
        <dbReference type="ChEBI" id="CHEBI:456215"/>
        <dbReference type="EC" id="6.3.4.19"/>
    </reaction>
</comment>
<evidence type="ECO:0000256" key="7">
    <source>
        <dbReference type="ARBA" id="ARBA00048539"/>
    </source>
</evidence>
<dbReference type="InterPro" id="IPR012796">
    <property type="entry name" value="Lysidine-tRNA-synth_C"/>
</dbReference>
<protein>
    <recommendedName>
        <fullName evidence="8">tRNA(Ile)-lysidine synthase</fullName>
        <ecNumber evidence="8">6.3.4.19</ecNumber>
    </recommendedName>
    <alternativeName>
        <fullName evidence="8">tRNA(Ile)-2-lysyl-cytidine synthase</fullName>
    </alternativeName>
    <alternativeName>
        <fullName evidence="8">tRNA(Ile)-lysidine synthetase</fullName>
    </alternativeName>
</protein>
<keyword evidence="5 8" id="KW-0547">Nucleotide-binding</keyword>
<dbReference type="EMBL" id="CP045650">
    <property type="protein sequence ID" value="QGA10365.1"/>
    <property type="molecule type" value="Genomic_DNA"/>
</dbReference>
<name>A0A5Q0NZT5_9GAMM</name>
<dbReference type="GO" id="GO:0005737">
    <property type="term" value="C:cytoplasm"/>
    <property type="evidence" value="ECO:0007669"/>
    <property type="project" value="UniProtKB-SubCell"/>
</dbReference>
<evidence type="ECO:0000256" key="8">
    <source>
        <dbReference type="HAMAP-Rule" id="MF_01161"/>
    </source>
</evidence>
<dbReference type="GO" id="GO:0006400">
    <property type="term" value="P:tRNA modification"/>
    <property type="evidence" value="ECO:0007669"/>
    <property type="project" value="UniProtKB-UniRule"/>
</dbReference>
<keyword evidence="6 8" id="KW-0067">ATP-binding</keyword>
<comment type="function">
    <text evidence="8">Ligates lysine onto the cytidine present at position 34 of the AUA codon-specific tRNA(Ile) that contains the anticodon CAU, in an ATP-dependent manner. Cytidine is converted to lysidine, thus changing the amino acid specificity of the tRNA from methionine to isoleucine.</text>
</comment>
<evidence type="ECO:0000259" key="9">
    <source>
        <dbReference type="SMART" id="SM00977"/>
    </source>
</evidence>
<dbReference type="EC" id="6.3.4.19" evidence="8"/>
<dbReference type="SUPFAM" id="SSF82829">
    <property type="entry name" value="MesJ substrate recognition domain-like"/>
    <property type="match status" value="1"/>
</dbReference>
<evidence type="ECO:0000256" key="3">
    <source>
        <dbReference type="ARBA" id="ARBA00022598"/>
    </source>
</evidence>
<dbReference type="InterPro" id="IPR011063">
    <property type="entry name" value="TilS/TtcA_N"/>
</dbReference>
<evidence type="ECO:0000313" key="11">
    <source>
        <dbReference type="EMBL" id="QGA10365.1"/>
    </source>
</evidence>
<evidence type="ECO:0000256" key="1">
    <source>
        <dbReference type="ARBA" id="ARBA00004496"/>
    </source>
</evidence>
<dbReference type="InterPro" id="IPR012795">
    <property type="entry name" value="tRNA_Ile_lys_synt_N"/>
</dbReference>
<dbReference type="SMART" id="SM00977">
    <property type="entry name" value="TilS_C"/>
    <property type="match status" value="1"/>
</dbReference>
<evidence type="ECO:0000256" key="6">
    <source>
        <dbReference type="ARBA" id="ARBA00022840"/>
    </source>
</evidence>
<evidence type="ECO:0000313" key="13">
    <source>
        <dbReference type="Proteomes" id="UP000480556"/>
    </source>
</evidence>
<proteinExistence type="inferred from homology"/>
<evidence type="ECO:0000256" key="5">
    <source>
        <dbReference type="ARBA" id="ARBA00022741"/>
    </source>
</evidence>
<dbReference type="Gene3D" id="3.40.50.620">
    <property type="entry name" value="HUPs"/>
    <property type="match status" value="1"/>
</dbReference>
<evidence type="ECO:0000313" key="10">
    <source>
        <dbReference type="EMBL" id="MQW90802.1"/>
    </source>
</evidence>
<evidence type="ECO:0000256" key="2">
    <source>
        <dbReference type="ARBA" id="ARBA00022490"/>
    </source>
</evidence>
<dbReference type="PANTHER" id="PTHR43033">
    <property type="entry name" value="TRNA(ILE)-LYSIDINE SYNTHASE-RELATED"/>
    <property type="match status" value="1"/>
</dbReference>
<dbReference type="AlphaFoldDB" id="A0A5Q0NZT5"/>
<dbReference type="GO" id="GO:0005524">
    <property type="term" value="F:ATP binding"/>
    <property type="evidence" value="ECO:0007669"/>
    <property type="project" value="UniProtKB-UniRule"/>
</dbReference>
<reference evidence="12 13" key="1">
    <citation type="submission" date="2019-10" db="EMBL/GenBank/DDBJ databases">
        <authorList>
            <person name="Dong K."/>
        </authorList>
    </citation>
    <scope>NUCLEOTIDE SEQUENCE [LARGE SCALE GENOMIC DNA]</scope>
    <source>
        <strain evidence="11">Dk386</strain>
        <strain evidence="12">dk386</strain>
        <strain evidence="13">dk771</strain>
        <strain evidence="10">Dk771</strain>
    </source>
</reference>
<dbReference type="HAMAP" id="MF_01161">
    <property type="entry name" value="tRNA_Ile_lys_synt"/>
    <property type="match status" value="1"/>
</dbReference>
<dbReference type="InterPro" id="IPR012094">
    <property type="entry name" value="tRNA_Ile_lys_synt"/>
</dbReference>
<dbReference type="Pfam" id="PF01171">
    <property type="entry name" value="ATP_bind_3"/>
    <property type="match status" value="1"/>
</dbReference>
<dbReference type="CDD" id="cd01992">
    <property type="entry name" value="TilS_N"/>
    <property type="match status" value="1"/>
</dbReference>
<keyword evidence="12" id="KW-1185">Reference proteome</keyword>
<comment type="similarity">
    <text evidence="8">Belongs to the tRNA(Ile)-lysidine synthase family.</text>
</comment>
<dbReference type="Gene3D" id="1.20.59.20">
    <property type="match status" value="1"/>
</dbReference>
<dbReference type="NCBIfam" id="TIGR02433">
    <property type="entry name" value="lysidine_TilS_C"/>
    <property type="match status" value="1"/>
</dbReference>
<keyword evidence="4 8" id="KW-0819">tRNA processing</keyword>
<feature type="binding site" evidence="8">
    <location>
        <begin position="38"/>
        <end position="43"/>
    </location>
    <ligand>
        <name>ATP</name>
        <dbReference type="ChEBI" id="CHEBI:30616"/>
    </ligand>
</feature>
<comment type="subcellular location">
    <subcellularLocation>
        <location evidence="1 8">Cytoplasm</location>
    </subcellularLocation>
</comment>
<accession>A0A5Q0NZT5</accession>
<dbReference type="InterPro" id="IPR015262">
    <property type="entry name" value="tRNA_Ile_lys_synt_subst-bd"/>
</dbReference>
<evidence type="ECO:0000313" key="12">
    <source>
        <dbReference type="Proteomes" id="UP000327478"/>
    </source>
</evidence>
<organism evidence="10 13">
    <name type="scientific">Acinetobacter wanghuae</name>
    <dbReference type="NCBI Taxonomy" id="2662362"/>
    <lineage>
        <taxon>Bacteria</taxon>
        <taxon>Pseudomonadati</taxon>
        <taxon>Pseudomonadota</taxon>
        <taxon>Gammaproteobacteria</taxon>
        <taxon>Moraxellales</taxon>
        <taxon>Moraxellaceae</taxon>
        <taxon>Acinetobacter</taxon>
    </lineage>
</organism>
<feature type="domain" description="Lysidine-tRNA(Ile) synthetase C-terminal" evidence="9">
    <location>
        <begin position="372"/>
        <end position="445"/>
    </location>
</feature>
<dbReference type="EMBL" id="WITK01000001">
    <property type="protein sequence ID" value="MQW90802.1"/>
    <property type="molecule type" value="Genomic_DNA"/>
</dbReference>
<dbReference type="Pfam" id="PF11734">
    <property type="entry name" value="TilS_C"/>
    <property type="match status" value="1"/>
</dbReference>
<dbReference type="GO" id="GO:0032267">
    <property type="term" value="F:tRNA(Ile)-lysidine synthase activity"/>
    <property type="evidence" value="ECO:0007669"/>
    <property type="project" value="UniProtKB-EC"/>
</dbReference>
<keyword evidence="3 8" id="KW-0436">Ligase</keyword>
<dbReference type="InterPro" id="IPR014729">
    <property type="entry name" value="Rossmann-like_a/b/a_fold"/>
</dbReference>
<sequence length="465" mass="53126">MRSTLPTFNEVWQRQLRSRVLKQLQDFPAETKFLIGCSGGIDSMLLLHLMFFLCPEKIRAIYVDHQLQSLSSSWGEFVRAECATLNIPCIVQAVHVAEGNLEQQARQSRYQAYQQHLQDNEILVLAHHQQDQAETLMLRLLSGAGVDGLSAMKRVDVREEFSIWRPLLDISREQICQWAHDLNISHIEDPTNLDTHYDRAWARQSVWPLLTERFPKMQSALVRTSDLMQDAQSILQDVLHQDLAACGTADVLSLAQLMSLSVARQRQLLSYWMKGDSQYRPSFDMVERIQREVIHAKADAQAALHCQGYYYVRYQQQLYRLKAADYLAEQQQKNIAQSIKLHLNARLTLPSGTFLIASSAMGLSAELLNTDLKLTPREGGEKIHLQGRVGTWPLKKAIQEAQIFPWQRHTIQILSKDNVILGVFTPNGFWLAASAYCVADGWLPLRSFQPENSTTSIKHECSFKL</sequence>
<dbReference type="SUPFAM" id="SSF52402">
    <property type="entry name" value="Adenine nucleotide alpha hydrolases-like"/>
    <property type="match status" value="1"/>
</dbReference>
<dbReference type="RefSeq" id="WP_153370771.1">
    <property type="nucleotide sequence ID" value="NZ_CP045650.1"/>
</dbReference>
<dbReference type="Proteomes" id="UP000327478">
    <property type="component" value="Chromosome"/>
</dbReference>
<gene>
    <name evidence="8 10" type="primary">tilS</name>
    <name evidence="11" type="ORF">GFH30_02635</name>
    <name evidence="10" type="ORF">GHJ48_00065</name>
</gene>
<evidence type="ECO:0000256" key="4">
    <source>
        <dbReference type="ARBA" id="ARBA00022694"/>
    </source>
</evidence>
<dbReference type="Proteomes" id="UP000480556">
    <property type="component" value="Unassembled WGS sequence"/>
</dbReference>
<dbReference type="PANTHER" id="PTHR43033:SF1">
    <property type="entry name" value="TRNA(ILE)-LYSIDINE SYNTHASE-RELATED"/>
    <property type="match status" value="1"/>
</dbReference>
<comment type="domain">
    <text evidence="8">The N-terminal region contains the highly conserved SGGXDS motif, predicted to be a P-loop motif involved in ATP binding.</text>
</comment>
<keyword evidence="2 8" id="KW-0963">Cytoplasm</keyword>
<dbReference type="SUPFAM" id="SSF56037">
    <property type="entry name" value="PheT/TilS domain"/>
    <property type="match status" value="1"/>
</dbReference>